<dbReference type="EMBL" id="KN837113">
    <property type="protein sequence ID" value="KIJ45115.1"/>
    <property type="molecule type" value="Genomic_DNA"/>
</dbReference>
<dbReference type="HOGENOM" id="CLU_055672_0_0_1"/>
<dbReference type="PANTHER" id="PTHR35020:SF2">
    <property type="entry name" value="N-ACETYLGLUCOSAMINE-INDUCED PROTEIN 1"/>
    <property type="match status" value="1"/>
</dbReference>
<protein>
    <submittedName>
        <fullName evidence="1">Uncharacterized protein</fullName>
    </submittedName>
</protein>
<dbReference type="Proteomes" id="UP000054279">
    <property type="component" value="Unassembled WGS sequence"/>
</dbReference>
<proteinExistence type="predicted"/>
<dbReference type="GO" id="GO:0005737">
    <property type="term" value="C:cytoplasm"/>
    <property type="evidence" value="ECO:0007669"/>
    <property type="project" value="TreeGrafter"/>
</dbReference>
<dbReference type="OrthoDB" id="498286at2759"/>
<dbReference type="GO" id="GO:0006044">
    <property type="term" value="P:N-acetylglucosamine metabolic process"/>
    <property type="evidence" value="ECO:0007669"/>
    <property type="project" value="TreeGrafter"/>
</dbReference>
<gene>
    <name evidence="1" type="ORF">M422DRAFT_29969</name>
</gene>
<accession>A0A0C9W0X7</accession>
<name>A0A0C9W0X7_SPHS4</name>
<dbReference type="AlphaFoldDB" id="A0A0C9W0X7"/>
<keyword evidence="2" id="KW-1185">Reference proteome</keyword>
<evidence type="ECO:0000313" key="2">
    <source>
        <dbReference type="Proteomes" id="UP000054279"/>
    </source>
</evidence>
<organism evidence="1 2">
    <name type="scientific">Sphaerobolus stellatus (strain SS14)</name>
    <dbReference type="NCBI Taxonomy" id="990650"/>
    <lineage>
        <taxon>Eukaryota</taxon>
        <taxon>Fungi</taxon>
        <taxon>Dikarya</taxon>
        <taxon>Basidiomycota</taxon>
        <taxon>Agaricomycotina</taxon>
        <taxon>Agaricomycetes</taxon>
        <taxon>Phallomycetidae</taxon>
        <taxon>Geastrales</taxon>
        <taxon>Sphaerobolaceae</taxon>
        <taxon>Sphaerobolus</taxon>
    </lineage>
</organism>
<reference evidence="1 2" key="1">
    <citation type="submission" date="2014-06" db="EMBL/GenBank/DDBJ databases">
        <title>Evolutionary Origins and Diversification of the Mycorrhizal Mutualists.</title>
        <authorList>
            <consortium name="DOE Joint Genome Institute"/>
            <consortium name="Mycorrhizal Genomics Consortium"/>
            <person name="Kohler A."/>
            <person name="Kuo A."/>
            <person name="Nagy L.G."/>
            <person name="Floudas D."/>
            <person name="Copeland A."/>
            <person name="Barry K.W."/>
            <person name="Cichocki N."/>
            <person name="Veneault-Fourrey C."/>
            <person name="LaButti K."/>
            <person name="Lindquist E.A."/>
            <person name="Lipzen A."/>
            <person name="Lundell T."/>
            <person name="Morin E."/>
            <person name="Murat C."/>
            <person name="Riley R."/>
            <person name="Ohm R."/>
            <person name="Sun H."/>
            <person name="Tunlid A."/>
            <person name="Henrissat B."/>
            <person name="Grigoriev I.V."/>
            <person name="Hibbett D.S."/>
            <person name="Martin F."/>
        </authorList>
    </citation>
    <scope>NUCLEOTIDE SEQUENCE [LARGE SCALE GENOMIC DNA]</scope>
    <source>
        <strain evidence="1 2">SS14</strain>
    </source>
</reference>
<dbReference type="InterPro" id="IPR022036">
    <property type="entry name" value="DUF3605"/>
</dbReference>
<dbReference type="PANTHER" id="PTHR35020">
    <property type="entry name" value="N-ACETYLGLUCOSAMINE-INDUCED PROTEIN 1"/>
    <property type="match status" value="1"/>
</dbReference>
<sequence>MTIPLPRPLTPVPDDLSSVTLREGPPSLAELAKFYPARFTWEELKSFMRSGDLGLLKRDPVLQQRYKVWAEGIKQQHGTITNYLINVRLGWGTPPTAKTSPATMAQPLPEEPILSQDTSIFKPPYFTSTPSPEDVKIIFNDWPYSIPPEISHYLIWSRLPIVHPDLVHPSVKAQIERDGLWGFSGGTEDMKTREADYVDVAPGTSEEGRMYIRAAAQHTLDFVLTHWPEDEWEVAWFVNPPRLQSVKDLSHTHVFARRKL</sequence>
<dbReference type="Pfam" id="PF12239">
    <property type="entry name" value="DUF3605"/>
    <property type="match status" value="2"/>
</dbReference>
<evidence type="ECO:0000313" key="1">
    <source>
        <dbReference type="EMBL" id="KIJ45115.1"/>
    </source>
</evidence>